<dbReference type="SUPFAM" id="SSF46600">
    <property type="entry name" value="C-terminal UvrC-binding domain of UvrB"/>
    <property type="match status" value="1"/>
</dbReference>
<comment type="function">
    <text evidence="8 13">The UvrABC repair system catalyzes the recognition and processing of DNA lesions. UvrC both incises the 5' and 3' sides of the lesion. The N-terminal half is responsible for the 3' incision and the C-terminal half is responsible for the 5' incision.</text>
</comment>
<dbReference type="SMART" id="SM00465">
    <property type="entry name" value="GIYc"/>
    <property type="match status" value="1"/>
</dbReference>
<dbReference type="GO" id="GO:0009381">
    <property type="term" value="F:excinuclease ABC activity"/>
    <property type="evidence" value="ECO:0007669"/>
    <property type="project" value="UniProtKB-UniRule"/>
</dbReference>
<evidence type="ECO:0000256" key="10">
    <source>
        <dbReference type="ARBA" id="ARBA00062841"/>
    </source>
</evidence>
<dbReference type="GO" id="GO:0003677">
    <property type="term" value="F:DNA binding"/>
    <property type="evidence" value="ECO:0007669"/>
    <property type="project" value="UniProtKB-UniRule"/>
</dbReference>
<dbReference type="HAMAP" id="MF_00203">
    <property type="entry name" value="UvrC"/>
    <property type="match status" value="1"/>
</dbReference>
<dbReference type="NCBIfam" id="TIGR00194">
    <property type="entry name" value="uvrC"/>
    <property type="match status" value="1"/>
</dbReference>
<dbReference type="GO" id="GO:0009432">
    <property type="term" value="P:SOS response"/>
    <property type="evidence" value="ECO:0007669"/>
    <property type="project" value="UniProtKB-UniRule"/>
</dbReference>
<comment type="subcellular location">
    <subcellularLocation>
        <location evidence="1 13">Cytoplasm</location>
    </subcellularLocation>
</comment>
<dbReference type="SUPFAM" id="SSF82771">
    <property type="entry name" value="GIY-YIG endonuclease"/>
    <property type="match status" value="1"/>
</dbReference>
<keyword evidence="2 13" id="KW-0963">Cytoplasm</keyword>
<keyword evidence="3 13" id="KW-0227">DNA damage</keyword>
<dbReference type="RefSeq" id="WP_126458783.1">
    <property type="nucleotide sequence ID" value="NZ_AP018721.1"/>
</dbReference>
<dbReference type="Pfam" id="PF08459">
    <property type="entry name" value="UvrC_RNaseH_dom"/>
    <property type="match status" value="1"/>
</dbReference>
<dbReference type="CDD" id="cd10434">
    <property type="entry name" value="GIY-YIG_UvrC_Cho"/>
    <property type="match status" value="1"/>
</dbReference>
<feature type="domain" description="UvrC family homology region profile" evidence="16">
    <location>
        <begin position="261"/>
        <end position="482"/>
    </location>
</feature>
<keyword evidence="5 13" id="KW-0267">Excision nuclease</keyword>
<organism evidence="17 18">
    <name type="scientific">Sulfuritortus calidifontis</name>
    <dbReference type="NCBI Taxonomy" id="1914471"/>
    <lineage>
        <taxon>Bacteria</taxon>
        <taxon>Pseudomonadati</taxon>
        <taxon>Pseudomonadota</taxon>
        <taxon>Betaproteobacteria</taxon>
        <taxon>Nitrosomonadales</taxon>
        <taxon>Thiobacillaceae</taxon>
        <taxon>Sulfuritortus</taxon>
    </lineage>
</organism>
<name>A0A4R3K0H9_9PROT</name>
<evidence type="ECO:0000256" key="6">
    <source>
        <dbReference type="ARBA" id="ARBA00023204"/>
    </source>
</evidence>
<evidence type="ECO:0000259" key="16">
    <source>
        <dbReference type="PROSITE" id="PS50165"/>
    </source>
</evidence>
<evidence type="ECO:0000256" key="1">
    <source>
        <dbReference type="ARBA" id="ARBA00004496"/>
    </source>
</evidence>
<evidence type="ECO:0000256" key="8">
    <source>
        <dbReference type="ARBA" id="ARBA00059452"/>
    </source>
</evidence>
<evidence type="ECO:0000259" key="15">
    <source>
        <dbReference type="PROSITE" id="PS50164"/>
    </source>
</evidence>
<dbReference type="InterPro" id="IPR000305">
    <property type="entry name" value="GIY-YIG_endonuc"/>
</dbReference>
<dbReference type="Pfam" id="PF01541">
    <property type="entry name" value="GIY-YIG"/>
    <property type="match status" value="1"/>
</dbReference>
<dbReference type="InterPro" id="IPR038476">
    <property type="entry name" value="UvrC_RNase_H_dom_sf"/>
</dbReference>
<evidence type="ECO:0000256" key="2">
    <source>
        <dbReference type="ARBA" id="ARBA00022490"/>
    </source>
</evidence>
<dbReference type="InterPro" id="IPR035901">
    <property type="entry name" value="GIY-YIG_endonuc_sf"/>
</dbReference>
<dbReference type="GO" id="GO:0005737">
    <property type="term" value="C:cytoplasm"/>
    <property type="evidence" value="ECO:0007669"/>
    <property type="project" value="UniProtKB-SubCell"/>
</dbReference>
<dbReference type="FunFam" id="1.10.150.20:FF:000005">
    <property type="entry name" value="UvrABC system protein C"/>
    <property type="match status" value="1"/>
</dbReference>
<dbReference type="GO" id="GO:0006289">
    <property type="term" value="P:nucleotide-excision repair"/>
    <property type="evidence" value="ECO:0007669"/>
    <property type="project" value="UniProtKB-UniRule"/>
</dbReference>
<dbReference type="InterPro" id="IPR010994">
    <property type="entry name" value="RuvA_2-like"/>
</dbReference>
<feature type="domain" description="UVR" evidence="14">
    <location>
        <begin position="210"/>
        <end position="245"/>
    </location>
</feature>
<gene>
    <name evidence="13" type="primary">uvrC</name>
    <name evidence="17" type="ORF">EDC61_102202</name>
</gene>
<comment type="caution">
    <text evidence="17">The sequence shown here is derived from an EMBL/GenBank/DDBJ whole genome shotgun (WGS) entry which is preliminary data.</text>
</comment>
<evidence type="ECO:0000256" key="12">
    <source>
        <dbReference type="ARBA" id="ARBA00077138"/>
    </source>
</evidence>
<dbReference type="Proteomes" id="UP000295135">
    <property type="component" value="Unassembled WGS sequence"/>
</dbReference>
<dbReference type="PROSITE" id="PS50151">
    <property type="entry name" value="UVR"/>
    <property type="match status" value="1"/>
</dbReference>
<reference evidence="17 18" key="1">
    <citation type="submission" date="2019-03" db="EMBL/GenBank/DDBJ databases">
        <title>Genomic Encyclopedia of Type Strains, Phase IV (KMG-IV): sequencing the most valuable type-strain genomes for metagenomic binning, comparative biology and taxonomic classification.</title>
        <authorList>
            <person name="Goeker M."/>
        </authorList>
    </citation>
    <scope>NUCLEOTIDE SEQUENCE [LARGE SCALE GENOMIC DNA]</scope>
    <source>
        <strain evidence="17 18">DSM 103923</strain>
    </source>
</reference>
<dbReference type="OrthoDB" id="9804933at2"/>
<dbReference type="Pfam" id="PF02151">
    <property type="entry name" value="UVR"/>
    <property type="match status" value="1"/>
</dbReference>
<dbReference type="InterPro" id="IPR050066">
    <property type="entry name" value="UvrABC_protein_C"/>
</dbReference>
<dbReference type="Gene3D" id="4.10.860.10">
    <property type="entry name" value="UVR domain"/>
    <property type="match status" value="1"/>
</dbReference>
<dbReference type="NCBIfam" id="NF001824">
    <property type="entry name" value="PRK00558.1-5"/>
    <property type="match status" value="1"/>
</dbReference>
<evidence type="ECO:0000256" key="9">
    <source>
        <dbReference type="ARBA" id="ARBA00061531"/>
    </source>
</evidence>
<dbReference type="SMART" id="SM00278">
    <property type="entry name" value="HhH1"/>
    <property type="match status" value="2"/>
</dbReference>
<evidence type="ECO:0000256" key="3">
    <source>
        <dbReference type="ARBA" id="ARBA00022763"/>
    </source>
</evidence>
<dbReference type="Pfam" id="PF22920">
    <property type="entry name" value="UvrC_RNaseH"/>
    <property type="match status" value="1"/>
</dbReference>
<dbReference type="GO" id="GO:0009380">
    <property type="term" value="C:excinuclease repair complex"/>
    <property type="evidence" value="ECO:0007669"/>
    <property type="project" value="InterPro"/>
</dbReference>
<dbReference type="InterPro" id="IPR036876">
    <property type="entry name" value="UVR_dom_sf"/>
</dbReference>
<dbReference type="Gene3D" id="1.10.150.20">
    <property type="entry name" value="5' to 3' exonuclease, C-terminal subdomain"/>
    <property type="match status" value="1"/>
</dbReference>
<evidence type="ECO:0000313" key="18">
    <source>
        <dbReference type="Proteomes" id="UP000295135"/>
    </source>
</evidence>
<sequence>MTETADPAGPGFDPAAVLKTLPNRPGVYRMLGEGGEVLYVGKARDLKKRVSSYFQKTDLSPRIRHMVARIRDIQITVTRSEAEALLLENNQIKALAPRYNILFRDDKSYPYLLLTGHAWPRLAYFRGTPDKRDRVFGPFPNAFAVRESIQILQKVFRLRTCEDTVFANRSRPCLLYQIKRCSGPCVGLISEADYARDVNNALLFLQGKDDELARELTAKMEAASQALRFEAAAFYRDQIQALTRVREKQFVESRSAQDADVIAVALKAPVVCVYLMMIRGGRSLGGRAFFPGAAEGIEAAEVVEAFVSQHYAGRPVPPLLVLDAAAAPEGLEDWLSDAAGRRVQVLTNPVGERRAWLAMAQSNAELALTAREGQRASQEKRLAALNEVLGEEGINRIECFDVSHTLGEATVVSCVVYDKGAMQPSEYRRFNITGITPGDDYAAMREALTRRYGKLAAGEGVLPDLLLIDGGKGQLNVTVEVMAELGLTGLPMVGVAKGEARKPGLEQLFRPGAEQAISLPADHPALHLIQQVRDEAHRFAITGHRAKRAKQRTSSSLEGIPGVGPKRRQSLLQRFGGLRGVVAAGVEELAQVEGISRELAERIYRELH</sequence>
<dbReference type="PANTHER" id="PTHR30562">
    <property type="entry name" value="UVRC/OXIDOREDUCTASE"/>
    <property type="match status" value="1"/>
</dbReference>
<dbReference type="InterPro" id="IPR004791">
    <property type="entry name" value="UvrC"/>
</dbReference>
<comment type="subunit">
    <text evidence="10 13">Interacts with UvrB in an incision complex.</text>
</comment>
<dbReference type="InterPro" id="IPR001162">
    <property type="entry name" value="UvrC_RNase_H_dom"/>
</dbReference>
<evidence type="ECO:0000256" key="5">
    <source>
        <dbReference type="ARBA" id="ARBA00022881"/>
    </source>
</evidence>
<accession>A0A4R3K0H9</accession>
<dbReference type="Gene3D" id="3.30.420.340">
    <property type="entry name" value="UvrC, RNAse H endonuclease domain"/>
    <property type="match status" value="1"/>
</dbReference>
<dbReference type="InterPro" id="IPR003583">
    <property type="entry name" value="Hlx-hairpin-Hlx_DNA-bd_motif"/>
</dbReference>
<keyword evidence="4 13" id="KW-0228">DNA excision</keyword>
<keyword evidence="18" id="KW-1185">Reference proteome</keyword>
<comment type="similarity">
    <text evidence="9 13">Belongs to the UvrC family.</text>
</comment>
<dbReference type="Pfam" id="PF14520">
    <property type="entry name" value="HHH_5"/>
    <property type="match status" value="1"/>
</dbReference>
<dbReference type="InterPro" id="IPR001943">
    <property type="entry name" value="UVR_dom"/>
</dbReference>
<evidence type="ECO:0000256" key="13">
    <source>
        <dbReference type="HAMAP-Rule" id="MF_00203"/>
    </source>
</evidence>
<dbReference type="EMBL" id="SLZY01000002">
    <property type="protein sequence ID" value="TCS73431.1"/>
    <property type="molecule type" value="Genomic_DNA"/>
</dbReference>
<keyword evidence="7 13" id="KW-0742">SOS response</keyword>
<dbReference type="FunFam" id="3.40.1440.10:FF:000001">
    <property type="entry name" value="UvrABC system protein C"/>
    <property type="match status" value="1"/>
</dbReference>
<keyword evidence="6 13" id="KW-0234">DNA repair</keyword>
<protein>
    <recommendedName>
        <fullName evidence="11 13">UvrABC system protein C</fullName>
        <shortName evidence="13">Protein UvrC</shortName>
    </recommendedName>
    <alternativeName>
        <fullName evidence="12 13">Excinuclease ABC subunit C</fullName>
    </alternativeName>
</protein>
<dbReference type="PROSITE" id="PS50164">
    <property type="entry name" value="GIY_YIG"/>
    <property type="match status" value="1"/>
</dbReference>
<proteinExistence type="inferred from homology"/>
<evidence type="ECO:0000259" key="14">
    <source>
        <dbReference type="PROSITE" id="PS50151"/>
    </source>
</evidence>
<evidence type="ECO:0000256" key="4">
    <source>
        <dbReference type="ARBA" id="ARBA00022769"/>
    </source>
</evidence>
<dbReference type="PROSITE" id="PS50165">
    <property type="entry name" value="UVRC"/>
    <property type="match status" value="1"/>
</dbReference>
<evidence type="ECO:0000256" key="7">
    <source>
        <dbReference type="ARBA" id="ARBA00023236"/>
    </source>
</evidence>
<feature type="domain" description="GIY-YIG" evidence="15">
    <location>
        <begin position="23"/>
        <end position="101"/>
    </location>
</feature>
<evidence type="ECO:0000313" key="17">
    <source>
        <dbReference type="EMBL" id="TCS73431.1"/>
    </source>
</evidence>
<evidence type="ECO:0000256" key="11">
    <source>
        <dbReference type="ARBA" id="ARBA00067419"/>
    </source>
</evidence>
<dbReference type="Gene3D" id="3.40.1440.10">
    <property type="entry name" value="GIY-YIG endonuclease"/>
    <property type="match status" value="1"/>
</dbReference>
<dbReference type="FunFam" id="3.30.420.340:FF:000001">
    <property type="entry name" value="UvrABC system protein C"/>
    <property type="match status" value="1"/>
</dbReference>
<dbReference type="InterPro" id="IPR047296">
    <property type="entry name" value="GIY-YIG_UvrC_Cho"/>
</dbReference>
<dbReference type="AlphaFoldDB" id="A0A4R3K0H9"/>
<dbReference type="SUPFAM" id="SSF47781">
    <property type="entry name" value="RuvA domain 2-like"/>
    <property type="match status" value="1"/>
</dbReference>
<dbReference type="PANTHER" id="PTHR30562:SF1">
    <property type="entry name" value="UVRABC SYSTEM PROTEIN C"/>
    <property type="match status" value="1"/>
</dbReference>